<evidence type="ECO:0000256" key="9">
    <source>
        <dbReference type="RuleBase" id="RU000682"/>
    </source>
</evidence>
<evidence type="ECO:0000313" key="13">
    <source>
        <dbReference type="RefSeq" id="XP_030058259.1"/>
    </source>
</evidence>
<dbReference type="PRINTS" id="PR00024">
    <property type="entry name" value="HOMEOBOX"/>
</dbReference>
<protein>
    <recommendedName>
        <fullName evidence="7">Homeobox protein CDX-1</fullName>
    </recommendedName>
</protein>
<feature type="domain" description="Homeobox" evidence="11">
    <location>
        <begin position="152"/>
        <end position="212"/>
    </location>
</feature>
<dbReference type="SMART" id="SM00389">
    <property type="entry name" value="HOX"/>
    <property type="match status" value="1"/>
</dbReference>
<dbReference type="SUPFAM" id="SSF46689">
    <property type="entry name" value="Homeodomain-like"/>
    <property type="match status" value="1"/>
</dbReference>
<name>A0A6P7Y681_9AMPH</name>
<comment type="subcellular location">
    <subcellularLocation>
        <location evidence="1 8 9">Nucleus</location>
    </subcellularLocation>
</comment>
<organism evidence="12 13">
    <name type="scientific">Microcaecilia unicolor</name>
    <dbReference type="NCBI Taxonomy" id="1415580"/>
    <lineage>
        <taxon>Eukaryota</taxon>
        <taxon>Metazoa</taxon>
        <taxon>Chordata</taxon>
        <taxon>Craniata</taxon>
        <taxon>Vertebrata</taxon>
        <taxon>Euteleostomi</taxon>
        <taxon>Amphibia</taxon>
        <taxon>Gymnophiona</taxon>
        <taxon>Siphonopidae</taxon>
        <taxon>Microcaecilia</taxon>
    </lineage>
</organism>
<proteinExistence type="inferred from homology"/>
<dbReference type="KEGG" id="muo:115469604"/>
<dbReference type="PANTHER" id="PTHR24332:SF28">
    <property type="entry name" value="CAD1"/>
    <property type="match status" value="1"/>
</dbReference>
<dbReference type="GO" id="GO:0000977">
    <property type="term" value="F:RNA polymerase II transcription regulatory region sequence-specific DNA binding"/>
    <property type="evidence" value="ECO:0007669"/>
    <property type="project" value="TreeGrafter"/>
</dbReference>
<dbReference type="GO" id="GO:0009948">
    <property type="term" value="P:anterior/posterior axis specification"/>
    <property type="evidence" value="ECO:0007669"/>
    <property type="project" value="TreeGrafter"/>
</dbReference>
<dbReference type="RefSeq" id="XP_030058259.1">
    <property type="nucleotide sequence ID" value="XM_030202399.1"/>
</dbReference>
<dbReference type="GO" id="GO:0009887">
    <property type="term" value="P:animal organ morphogenesis"/>
    <property type="evidence" value="ECO:0007669"/>
    <property type="project" value="TreeGrafter"/>
</dbReference>
<dbReference type="PROSITE" id="PS00027">
    <property type="entry name" value="HOMEOBOX_1"/>
    <property type="match status" value="1"/>
</dbReference>
<sequence>MYVSYLLEKDVGMYPGSVRPHPSLQSYPSAAQYPDYGGYHSLSLDTAAPTSASPAWLSPYNAPREEWSHTTTYSAGPAALNPSPGGALGYSPVAEYPTGPPCSGVLASGHHQHQHPPQQPLSPVPGAGGGFRRTPYDWMRKPAAPGSSVKTRTKDKYRVVYTDLQRLELEKEFHYSRYITIRRKAELAASLGLSERQVKIWFQNRRAKERKISKKRLQQSDPGTAQNSSGSDPLSPAVSSLSSVLPIISSNGSILGPNGTVLEIPVAQ</sequence>
<dbReference type="InterPro" id="IPR001356">
    <property type="entry name" value="HD"/>
</dbReference>
<evidence type="ECO:0000256" key="2">
    <source>
        <dbReference type="ARBA" id="ARBA00010341"/>
    </source>
</evidence>
<evidence type="ECO:0000256" key="5">
    <source>
        <dbReference type="ARBA" id="ARBA00023242"/>
    </source>
</evidence>
<dbReference type="Pfam" id="PF00046">
    <property type="entry name" value="Homeodomain"/>
    <property type="match status" value="1"/>
</dbReference>
<dbReference type="Gene3D" id="1.10.10.60">
    <property type="entry name" value="Homeodomain-like"/>
    <property type="match status" value="1"/>
</dbReference>
<evidence type="ECO:0000256" key="10">
    <source>
        <dbReference type="SAM" id="MobiDB-lite"/>
    </source>
</evidence>
<dbReference type="InterPro" id="IPR047152">
    <property type="entry name" value="Caudal_homeobox"/>
</dbReference>
<dbReference type="InterPro" id="IPR020479">
    <property type="entry name" value="HD_metazoa"/>
</dbReference>
<feature type="region of interest" description="Disordered" evidence="10">
    <location>
        <begin position="211"/>
        <end position="237"/>
    </location>
</feature>
<comment type="similarity">
    <text evidence="2">Belongs to the Caudal homeobox family.</text>
</comment>
<dbReference type="GO" id="GO:0030154">
    <property type="term" value="P:cell differentiation"/>
    <property type="evidence" value="ECO:0007669"/>
    <property type="project" value="TreeGrafter"/>
</dbReference>
<dbReference type="InterPro" id="IPR009057">
    <property type="entry name" value="Homeodomain-like_sf"/>
</dbReference>
<keyword evidence="12" id="KW-1185">Reference proteome</keyword>
<dbReference type="PRINTS" id="PR00031">
    <property type="entry name" value="HTHREPRESSR"/>
</dbReference>
<dbReference type="GO" id="GO:0005634">
    <property type="term" value="C:nucleus"/>
    <property type="evidence" value="ECO:0007669"/>
    <property type="project" value="UniProtKB-SubCell"/>
</dbReference>
<evidence type="ECO:0000256" key="1">
    <source>
        <dbReference type="ARBA" id="ARBA00004123"/>
    </source>
</evidence>
<comment type="function">
    <text evidence="6">Plays a role in transcriptional regulation. Involved in activated KRAS-mediated transcriptional activation of PRKD1. Binds to the PRKD1 promoter. Could play a role in the terminal differentiation of the intestine. Binds preferentially to methylated DNA.</text>
</comment>
<evidence type="ECO:0000256" key="3">
    <source>
        <dbReference type="ARBA" id="ARBA00023125"/>
    </source>
</evidence>
<feature type="region of interest" description="Disordered" evidence="10">
    <location>
        <begin position="101"/>
        <end position="150"/>
    </location>
</feature>
<evidence type="ECO:0000313" key="12">
    <source>
        <dbReference type="Proteomes" id="UP000515156"/>
    </source>
</evidence>
<dbReference type="GeneID" id="115469604"/>
<dbReference type="Proteomes" id="UP000515156">
    <property type="component" value="Chromosome 4"/>
</dbReference>
<keyword evidence="3 8" id="KW-0238">DNA-binding</keyword>
<dbReference type="CDD" id="cd00086">
    <property type="entry name" value="homeodomain"/>
    <property type="match status" value="1"/>
</dbReference>
<dbReference type="InterPro" id="IPR006820">
    <property type="entry name" value="Caudal_activation_dom"/>
</dbReference>
<keyword evidence="4 8" id="KW-0371">Homeobox</keyword>
<reference evidence="13" key="1">
    <citation type="submission" date="2025-08" db="UniProtKB">
        <authorList>
            <consortium name="RefSeq"/>
        </authorList>
    </citation>
    <scope>IDENTIFICATION</scope>
</reference>
<accession>A0A6P7Y681</accession>
<evidence type="ECO:0000256" key="8">
    <source>
        <dbReference type="PROSITE-ProRule" id="PRU00108"/>
    </source>
</evidence>
<dbReference type="InterPro" id="IPR017970">
    <property type="entry name" value="Homeobox_CS"/>
</dbReference>
<dbReference type="OrthoDB" id="6159439at2759"/>
<evidence type="ECO:0000256" key="7">
    <source>
        <dbReference type="ARBA" id="ARBA00072021"/>
    </source>
</evidence>
<dbReference type="Pfam" id="PF04731">
    <property type="entry name" value="Caudal_act"/>
    <property type="match status" value="1"/>
</dbReference>
<dbReference type="CTD" id="1045"/>
<keyword evidence="5 8" id="KW-0539">Nucleus</keyword>
<dbReference type="FunFam" id="1.10.10.60:FF:000089">
    <property type="entry name" value="Caudal type homeobox 4"/>
    <property type="match status" value="1"/>
</dbReference>
<evidence type="ECO:0000256" key="6">
    <source>
        <dbReference type="ARBA" id="ARBA00059738"/>
    </source>
</evidence>
<dbReference type="GO" id="GO:0000981">
    <property type="term" value="F:DNA-binding transcription factor activity, RNA polymerase II-specific"/>
    <property type="evidence" value="ECO:0007669"/>
    <property type="project" value="InterPro"/>
</dbReference>
<feature type="DNA-binding region" description="Homeobox" evidence="8">
    <location>
        <begin position="154"/>
        <end position="213"/>
    </location>
</feature>
<dbReference type="InterPro" id="IPR000047">
    <property type="entry name" value="HTH_motif"/>
</dbReference>
<dbReference type="PANTHER" id="PTHR24332">
    <property type="entry name" value="HOMEOBOX PROTEIN CDX"/>
    <property type="match status" value="1"/>
</dbReference>
<feature type="compositionally biased region" description="Polar residues" evidence="10">
    <location>
        <begin position="219"/>
        <end position="230"/>
    </location>
</feature>
<dbReference type="PROSITE" id="PS50071">
    <property type="entry name" value="HOMEOBOX_2"/>
    <property type="match status" value="1"/>
</dbReference>
<evidence type="ECO:0000256" key="4">
    <source>
        <dbReference type="ARBA" id="ARBA00023155"/>
    </source>
</evidence>
<evidence type="ECO:0000259" key="11">
    <source>
        <dbReference type="PROSITE" id="PS50071"/>
    </source>
</evidence>
<dbReference type="AlphaFoldDB" id="A0A6P7Y681"/>
<gene>
    <name evidence="13" type="primary">CDX2</name>
</gene>
<dbReference type="InParanoid" id="A0A6P7Y681"/>